<evidence type="ECO:0008006" key="3">
    <source>
        <dbReference type="Google" id="ProtNLM"/>
    </source>
</evidence>
<comment type="caution">
    <text evidence="1">The sequence shown here is derived from an EMBL/GenBank/DDBJ whole genome shotgun (WGS) entry which is preliminary data.</text>
</comment>
<proteinExistence type="predicted"/>
<evidence type="ECO:0000313" key="1">
    <source>
        <dbReference type="EMBL" id="KAB0880829.1"/>
    </source>
</evidence>
<sequence length="214" mass="24506">MAINNLSRNIKGEKFGSLLALSNPKEEMRESGKKYLMVQCACDCGNEKSINYRNLIYGKSKTCGCSWGKNLKKHGDYKSLTYGSWQAMLARCNNKNNGKYFLYGGRGISVCERWAKYENFLLDMGERPSKNHSIDRIDVNKGYSPENCRWASQKQQCRNKRDNRFIATPSGEMTVAEAAEKYNLNRSTIFNRLARGKTDSEALLPPKFKRTHKD</sequence>
<name>A0AAN6AYX7_CROSK</name>
<dbReference type="AlphaFoldDB" id="A0AAN6AYX7"/>
<accession>A0AAN6AYX7</accession>
<reference evidence="1 2" key="1">
    <citation type="submission" date="2019-09" db="EMBL/GenBank/DDBJ databases">
        <title>Prevalence, distribution, and phylogeny of type two toxin-antitoxin genes possessed by Cronobacter species where C. sakazakii homologs follow sequence type lineages.</title>
        <authorList>
            <person name="Finkelstein S."/>
            <person name="Negrete F."/>
            <person name="Jang H."/>
            <person name="Gopinath G.R."/>
            <person name="Tall B.D."/>
        </authorList>
    </citation>
    <scope>NUCLEOTIDE SEQUENCE [LARGE SCALE GENOMIC DNA]</scope>
    <source>
        <strain evidence="1 2">MOD1_Comp4</strain>
    </source>
</reference>
<gene>
    <name evidence="1" type="ORF">FZI38_01190</name>
</gene>
<dbReference type="Proteomes" id="UP000439917">
    <property type="component" value="Unassembled WGS sequence"/>
</dbReference>
<dbReference type="EMBL" id="WAGF01000003">
    <property type="protein sequence ID" value="KAB0880829.1"/>
    <property type="molecule type" value="Genomic_DNA"/>
</dbReference>
<evidence type="ECO:0000313" key="2">
    <source>
        <dbReference type="Proteomes" id="UP000439917"/>
    </source>
</evidence>
<protein>
    <recommendedName>
        <fullName evidence="3">HNH endonuclease</fullName>
    </recommendedName>
</protein>
<organism evidence="1 2">
    <name type="scientific">Cronobacter sakazakii</name>
    <name type="common">Enterobacter sakazakii</name>
    <dbReference type="NCBI Taxonomy" id="28141"/>
    <lineage>
        <taxon>Bacteria</taxon>
        <taxon>Pseudomonadati</taxon>
        <taxon>Pseudomonadota</taxon>
        <taxon>Gammaproteobacteria</taxon>
        <taxon>Enterobacterales</taxon>
        <taxon>Enterobacteriaceae</taxon>
        <taxon>Cronobacter</taxon>
    </lineage>
</organism>